<dbReference type="PANTHER" id="PTHR35617:SF3">
    <property type="entry name" value="CORE-BINDING (CB) DOMAIN-CONTAINING PROTEIN"/>
    <property type="match status" value="1"/>
</dbReference>
<dbReference type="PANTHER" id="PTHR35617">
    <property type="entry name" value="PHAGE_INTEGRASE DOMAIN-CONTAINING PROTEIN"/>
    <property type="match status" value="1"/>
</dbReference>
<sequence>MKNGNQFLEAGLSSKVVETLLNARDPSTRKLYALKRRLFHLWCGQYPVHGPVGTVLELFQSRLFRGMSPSTLNCTWLPLLQTMNLSSGPLWVGTLWSRLVPPSLREKVGLLEAPFEPLESASEKFLTLKTAMFLALPSLRRVSRVHSTKGITSSSALARAVPFQEICAAAGWSSPHTFIRFYNLDLDPIPGSQVFQD</sequence>
<name>A0AAE0PRL4_9TELE</name>
<gene>
    <name evidence="1" type="ORF">QTP70_015327</name>
</gene>
<dbReference type="AlphaFoldDB" id="A0AAE0PRL4"/>
<evidence type="ECO:0000313" key="2">
    <source>
        <dbReference type="Proteomes" id="UP001274896"/>
    </source>
</evidence>
<protein>
    <submittedName>
        <fullName evidence="1">Uncharacterized protein</fullName>
    </submittedName>
</protein>
<reference evidence="1" key="1">
    <citation type="submission" date="2023-06" db="EMBL/GenBank/DDBJ databases">
        <title>Male Hemibagrus guttatus genome.</title>
        <authorList>
            <person name="Bian C."/>
        </authorList>
    </citation>
    <scope>NUCLEOTIDE SEQUENCE</scope>
    <source>
        <strain evidence="1">Male_cb2023</strain>
        <tissue evidence="1">Muscle</tissue>
    </source>
</reference>
<evidence type="ECO:0000313" key="1">
    <source>
        <dbReference type="EMBL" id="KAK3506395.1"/>
    </source>
</evidence>
<accession>A0AAE0PRL4</accession>
<proteinExistence type="predicted"/>
<keyword evidence="2" id="KW-1185">Reference proteome</keyword>
<organism evidence="1 2">
    <name type="scientific">Hemibagrus guttatus</name>
    <dbReference type="NCBI Taxonomy" id="175788"/>
    <lineage>
        <taxon>Eukaryota</taxon>
        <taxon>Metazoa</taxon>
        <taxon>Chordata</taxon>
        <taxon>Craniata</taxon>
        <taxon>Vertebrata</taxon>
        <taxon>Euteleostomi</taxon>
        <taxon>Actinopterygii</taxon>
        <taxon>Neopterygii</taxon>
        <taxon>Teleostei</taxon>
        <taxon>Ostariophysi</taxon>
        <taxon>Siluriformes</taxon>
        <taxon>Bagridae</taxon>
        <taxon>Hemibagrus</taxon>
    </lineage>
</organism>
<dbReference type="Proteomes" id="UP001274896">
    <property type="component" value="Unassembled WGS sequence"/>
</dbReference>
<dbReference type="EMBL" id="JAUCMX010000037">
    <property type="protein sequence ID" value="KAK3506395.1"/>
    <property type="molecule type" value="Genomic_DNA"/>
</dbReference>
<comment type="caution">
    <text evidence="1">The sequence shown here is derived from an EMBL/GenBank/DDBJ whole genome shotgun (WGS) entry which is preliminary data.</text>
</comment>